<dbReference type="EMBL" id="BFAX01000001">
    <property type="protein sequence ID" value="GBF36030.1"/>
    <property type="molecule type" value="Genomic_DNA"/>
</dbReference>
<comment type="function">
    <text evidence="4">Contacts the emerging nascent chain on the ribosome.</text>
</comment>
<dbReference type="Proteomes" id="UP000290527">
    <property type="component" value="Unassembled WGS sequence"/>
</dbReference>
<comment type="subunit">
    <text evidence="4">Homodimer. Interacts with the ribosome. Binds ribosomal RNA.</text>
</comment>
<organism evidence="8 9">
    <name type="scientific">Methanofervidicoccus abyssi</name>
    <dbReference type="NCBI Taxonomy" id="2082189"/>
    <lineage>
        <taxon>Archaea</taxon>
        <taxon>Methanobacteriati</taxon>
        <taxon>Methanobacteriota</taxon>
        <taxon>Methanomada group</taxon>
        <taxon>Methanococci</taxon>
        <taxon>Methanococcales</taxon>
        <taxon>Methanofervidicoccus</taxon>
    </lineage>
</organism>
<evidence type="ECO:0000313" key="8">
    <source>
        <dbReference type="EMBL" id="GBF36030.1"/>
    </source>
</evidence>
<evidence type="ECO:0000256" key="1">
    <source>
        <dbReference type="ARBA" id="ARBA00022448"/>
    </source>
</evidence>
<feature type="domain" description="NAC-A/B" evidence="7">
    <location>
        <begin position="8"/>
        <end position="75"/>
    </location>
</feature>
<evidence type="ECO:0000256" key="4">
    <source>
        <dbReference type="HAMAP-Rule" id="MF_00814"/>
    </source>
</evidence>
<dbReference type="InterPro" id="IPR002715">
    <property type="entry name" value="Nas_poly-pep-assoc_cplx_dom"/>
</dbReference>
<dbReference type="InterPro" id="IPR009060">
    <property type="entry name" value="UBA-like_sf"/>
</dbReference>
<evidence type="ECO:0000256" key="5">
    <source>
        <dbReference type="NCBIfam" id="TIGR00264"/>
    </source>
</evidence>
<dbReference type="SMART" id="SM01407">
    <property type="entry name" value="NAC"/>
    <property type="match status" value="1"/>
</dbReference>
<keyword evidence="1 4" id="KW-0813">Transport</keyword>
<comment type="caution">
    <text evidence="8">The sequence shown here is derived from an EMBL/GenBank/DDBJ whole genome shotgun (WGS) entry which is preliminary data.</text>
</comment>
<keyword evidence="9" id="KW-1185">Reference proteome</keyword>
<keyword evidence="3 4" id="KW-0653">Protein transport</keyword>
<dbReference type="Pfam" id="PF19026">
    <property type="entry name" value="UBA_HYPK"/>
    <property type="match status" value="1"/>
</dbReference>
<comment type="similarity">
    <text evidence="4">Belongs to the NAC-alpha family.</text>
</comment>
<dbReference type="Gene3D" id="2.20.70.30">
    <property type="entry name" value="Nascent polypeptide-associated complex domain"/>
    <property type="match status" value="1"/>
</dbReference>
<evidence type="ECO:0000256" key="3">
    <source>
        <dbReference type="ARBA" id="ARBA00022927"/>
    </source>
</evidence>
<dbReference type="InterPro" id="IPR038187">
    <property type="entry name" value="NAC_A/B_dom_sf"/>
</dbReference>
<dbReference type="Pfam" id="PF01849">
    <property type="entry name" value="NAC"/>
    <property type="match status" value="1"/>
</dbReference>
<dbReference type="GO" id="GO:0003723">
    <property type="term" value="F:RNA binding"/>
    <property type="evidence" value="ECO:0007669"/>
    <property type="project" value="UniProtKB-UniRule"/>
</dbReference>
<evidence type="ECO:0000256" key="6">
    <source>
        <dbReference type="SAM" id="Coils"/>
    </source>
</evidence>
<dbReference type="AlphaFoldDB" id="A0A401HP64"/>
<dbReference type="HAMAP" id="MF_00814">
    <property type="entry name" value="NAC_arch"/>
    <property type="match status" value="1"/>
</dbReference>
<sequence>MFPGKMSPRMIKQMQKMMKEMGMETEELKALKVTIELEDKILIFEKPKVQVMDMFGNKTYTISGKVKKIKKEEDIKDEEVKLEITEEDIQLVMNQCNVSREEALKALEECNGDIAEAILRLGG</sequence>
<dbReference type="InterPro" id="IPR044034">
    <property type="entry name" value="NAC-like_UBA"/>
</dbReference>
<evidence type="ECO:0000256" key="2">
    <source>
        <dbReference type="ARBA" id="ARBA00022884"/>
    </source>
</evidence>
<dbReference type="OrthoDB" id="53273at2157"/>
<dbReference type="Gene3D" id="1.10.8.10">
    <property type="entry name" value="DNA helicase RuvA subunit, C-terminal domain"/>
    <property type="match status" value="1"/>
</dbReference>
<keyword evidence="2 4" id="KW-0694">RNA-binding</keyword>
<dbReference type="CDD" id="cd14359">
    <property type="entry name" value="UBA_AeNAC"/>
    <property type="match status" value="1"/>
</dbReference>
<feature type="coiled-coil region" evidence="6">
    <location>
        <begin position="68"/>
        <end position="95"/>
    </location>
</feature>
<dbReference type="NCBIfam" id="TIGR00264">
    <property type="entry name" value="archaeal-type nascent polypeptide-associated complex protein"/>
    <property type="match status" value="1"/>
</dbReference>
<dbReference type="PROSITE" id="PS51151">
    <property type="entry name" value="NAC_AB"/>
    <property type="match status" value="1"/>
</dbReference>
<gene>
    <name evidence="4" type="primary">nac</name>
    <name evidence="8" type="ORF">MHHB_P0255</name>
</gene>
<dbReference type="SUPFAM" id="SSF46934">
    <property type="entry name" value="UBA-like"/>
    <property type="match status" value="1"/>
</dbReference>
<dbReference type="GO" id="GO:0015031">
    <property type="term" value="P:protein transport"/>
    <property type="evidence" value="ECO:0007669"/>
    <property type="project" value="UniProtKB-UniRule"/>
</dbReference>
<reference evidence="8 9" key="1">
    <citation type="journal article" date="2019" name="Int. J. Syst. Evol. Microbiol.">
        <title>Methanofervidicoccus abyssi gen. nov., sp. nov., a hydrogenotrophic methanogen, isolated from a hydrothermal vent chimney in the Mid-Cayman Spreading Center, the Caribbean Sea.</title>
        <authorList>
            <person name="Sakai S."/>
            <person name="Takaki Y."/>
            <person name="Miyazaki M."/>
            <person name="Ogawara M."/>
            <person name="Yanagawa K."/>
            <person name="Miyazaki J."/>
            <person name="Takai K."/>
        </authorList>
    </citation>
    <scope>NUCLEOTIDE SEQUENCE [LARGE SCALE GENOMIC DNA]</scope>
    <source>
        <strain evidence="8 9">HHB</strain>
    </source>
</reference>
<proteinExistence type="inferred from homology"/>
<evidence type="ECO:0000313" key="9">
    <source>
        <dbReference type="Proteomes" id="UP000290527"/>
    </source>
</evidence>
<dbReference type="InterPro" id="IPR005231">
    <property type="entry name" value="NAC_arc"/>
</dbReference>
<keyword evidence="6" id="KW-0175">Coiled coil</keyword>
<protein>
    <recommendedName>
        <fullName evidence="4 5">Nascent polypeptide-associated complex protein</fullName>
    </recommendedName>
</protein>
<dbReference type="RefSeq" id="WP_131006813.1">
    <property type="nucleotide sequence ID" value="NZ_BFAX01000001.1"/>
</dbReference>
<evidence type="ECO:0000259" key="7">
    <source>
        <dbReference type="PROSITE" id="PS51151"/>
    </source>
</evidence>
<name>A0A401HP64_9EURY</name>
<accession>A0A401HP64</accession>